<evidence type="ECO:0000259" key="7">
    <source>
        <dbReference type="PROSITE" id="PS51722"/>
    </source>
</evidence>
<dbReference type="PANTHER" id="PTHR43512:SF4">
    <property type="entry name" value="TRANSLATION FACTOR GUF1 HOMOLOG, CHLOROPLASTIC"/>
    <property type="match status" value="1"/>
</dbReference>
<dbReference type="PRINTS" id="PR00315">
    <property type="entry name" value="ELONGATNFCT"/>
</dbReference>
<dbReference type="NCBIfam" id="TIGR01393">
    <property type="entry name" value="lepA"/>
    <property type="match status" value="1"/>
</dbReference>
<dbReference type="InterPro" id="IPR006297">
    <property type="entry name" value="EF-4"/>
</dbReference>
<dbReference type="RefSeq" id="WP_078573572.1">
    <property type="nucleotide sequence ID" value="NZ_JACIZB010000021.1"/>
</dbReference>
<dbReference type="HAMAP" id="MF_00071">
    <property type="entry name" value="LepA"/>
    <property type="match status" value="1"/>
</dbReference>
<gene>
    <name evidence="6" type="primary">lepA</name>
    <name evidence="8" type="ORF">BMG00_05215</name>
</gene>
<evidence type="ECO:0000256" key="3">
    <source>
        <dbReference type="ARBA" id="ARBA00022801"/>
    </source>
</evidence>
<proteinExistence type="inferred from homology"/>
<evidence type="ECO:0000256" key="5">
    <source>
        <dbReference type="ARBA" id="ARBA00023134"/>
    </source>
</evidence>
<keyword evidence="6" id="KW-1003">Cell membrane</keyword>
<protein>
    <recommendedName>
        <fullName evidence="6">Elongation factor 4</fullName>
        <shortName evidence="6">EF-4</shortName>
        <ecNumber evidence="6">3.6.5.n1</ecNumber>
    </recommendedName>
    <alternativeName>
        <fullName evidence="6">Ribosomal back-translocase LepA</fullName>
    </alternativeName>
</protein>
<dbReference type="Pfam" id="PF06421">
    <property type="entry name" value="LepA_C"/>
    <property type="match status" value="1"/>
</dbReference>
<dbReference type="InterPro" id="IPR027417">
    <property type="entry name" value="P-loop_NTPase"/>
</dbReference>
<dbReference type="InterPro" id="IPR031157">
    <property type="entry name" value="G_TR_CS"/>
</dbReference>
<dbReference type="GO" id="GO:0003746">
    <property type="term" value="F:translation elongation factor activity"/>
    <property type="evidence" value="ECO:0007669"/>
    <property type="project" value="UniProtKB-KW"/>
</dbReference>
<dbReference type="CDD" id="cd03709">
    <property type="entry name" value="lepA_C"/>
    <property type="match status" value="1"/>
</dbReference>
<comment type="catalytic activity">
    <reaction evidence="6">
        <text>GTP + H2O = GDP + phosphate + H(+)</text>
        <dbReference type="Rhea" id="RHEA:19669"/>
        <dbReference type="ChEBI" id="CHEBI:15377"/>
        <dbReference type="ChEBI" id="CHEBI:15378"/>
        <dbReference type="ChEBI" id="CHEBI:37565"/>
        <dbReference type="ChEBI" id="CHEBI:43474"/>
        <dbReference type="ChEBI" id="CHEBI:58189"/>
        <dbReference type="EC" id="3.6.5.n1"/>
    </reaction>
</comment>
<comment type="similarity">
    <text evidence="1 6">Belongs to the TRAFAC class translation factor GTPase superfamily. Classic translation factor GTPase family. LepA subfamily.</text>
</comment>
<dbReference type="Gene3D" id="3.30.70.870">
    <property type="entry name" value="Elongation Factor G (Translational Gtpase), domain 3"/>
    <property type="match status" value="1"/>
</dbReference>
<dbReference type="PROSITE" id="PS51722">
    <property type="entry name" value="G_TR_2"/>
    <property type="match status" value="1"/>
</dbReference>
<dbReference type="SUPFAM" id="SSF54980">
    <property type="entry name" value="EF-G C-terminal domain-like"/>
    <property type="match status" value="2"/>
</dbReference>
<feature type="binding site" evidence="6">
    <location>
        <begin position="17"/>
        <end position="22"/>
    </location>
    <ligand>
        <name>GTP</name>
        <dbReference type="ChEBI" id="CHEBI:37565"/>
    </ligand>
</feature>
<accession>A0ABX3MNT2</accession>
<keyword evidence="2 6" id="KW-0547">Nucleotide-binding</keyword>
<dbReference type="InterPro" id="IPR035654">
    <property type="entry name" value="LepA_IV"/>
</dbReference>
<comment type="subcellular location">
    <subcellularLocation>
        <location evidence="6">Cell membrane</location>
        <topology evidence="6">Peripheral membrane protein</topology>
        <orientation evidence="6">Cytoplasmic side</orientation>
    </subcellularLocation>
</comment>
<dbReference type="PROSITE" id="PS00301">
    <property type="entry name" value="G_TR_1"/>
    <property type="match status" value="1"/>
</dbReference>
<dbReference type="InterPro" id="IPR000795">
    <property type="entry name" value="T_Tr_GTP-bd_dom"/>
</dbReference>
<evidence type="ECO:0000313" key="9">
    <source>
        <dbReference type="Proteomes" id="UP000242224"/>
    </source>
</evidence>
<evidence type="ECO:0000313" key="8">
    <source>
        <dbReference type="EMBL" id="OOY13197.1"/>
    </source>
</evidence>
<dbReference type="InterPro" id="IPR000640">
    <property type="entry name" value="EFG_V-like"/>
</dbReference>
<dbReference type="InterPro" id="IPR013842">
    <property type="entry name" value="LepA_CTD"/>
</dbReference>
<dbReference type="Pfam" id="PF00009">
    <property type="entry name" value="GTP_EFTU"/>
    <property type="match status" value="1"/>
</dbReference>
<dbReference type="Pfam" id="PF03144">
    <property type="entry name" value="GTP_EFTU_D2"/>
    <property type="match status" value="1"/>
</dbReference>
<feature type="binding site" evidence="6">
    <location>
        <begin position="134"/>
        <end position="137"/>
    </location>
    <ligand>
        <name>GTP</name>
        <dbReference type="ChEBI" id="CHEBI:37565"/>
    </ligand>
</feature>
<evidence type="ECO:0000256" key="4">
    <source>
        <dbReference type="ARBA" id="ARBA00022917"/>
    </source>
</evidence>
<dbReference type="EMBL" id="MPZS01000001">
    <property type="protein sequence ID" value="OOY13197.1"/>
    <property type="molecule type" value="Genomic_DNA"/>
</dbReference>
<dbReference type="InterPro" id="IPR038363">
    <property type="entry name" value="LepA_C_sf"/>
</dbReference>
<dbReference type="PANTHER" id="PTHR43512">
    <property type="entry name" value="TRANSLATION FACTOR GUF1-RELATED"/>
    <property type="match status" value="1"/>
</dbReference>
<feature type="domain" description="Tr-type G" evidence="7">
    <location>
        <begin position="5"/>
        <end position="187"/>
    </location>
</feature>
<sequence>MTDLDRIRNFSIVAHIDHGKSTLADRLIQMTGTVAERDMKEQLLDAMDIERERGITIKANSVRIEYPAKDGKTYILNLIDTPGHVDFAYEVSRSMQAVEGSLLVVDASQGVEAQTLANVYQAIDADHEIVPVLNKIDLPAAEPQRVKEQIEDVIGIDASDAVEISAKTGLGIPDVLEAIVHRLPAPKGDRDAPLKAMLVDSWYDPYLGVVVLIRVMDGVIKKGDQIKMMKTGATYKLDRLAVLKPQMVNIDELGPGEIGVFTASIKQVRDTKVGDTITHEKKPCAQALPGFKPSIPVVFCGLFPVDANDFEALRDAIEKLQLNDASFSAEMETSAALGFGFRCGFLGLLHLEVVRDRLEREYDLDLITTAPSVVFKLHMKDGEVRDLHNPADMPDLTLIDHIEEPRIKATILVPDEYLGDVLKLCQDRRGIQMDLTYAGSRAMVVYDLPLAEVVFDFYDRLKSVTKGYASFDYQITEYREDNLVKMSILVNDEPVDALSIMVHRDRAEARGRAMCEKLKDLIPRHMFKIPIQAAIGGRVIARETLSAMRKDVTAKCYGGDATRKKKLLEKQKAGKKKMRQFGKVEIPQSAFIAALKMDE</sequence>
<dbReference type="Gene3D" id="3.30.70.240">
    <property type="match status" value="1"/>
</dbReference>
<dbReference type="Pfam" id="PF00679">
    <property type="entry name" value="EFG_C"/>
    <property type="match status" value="1"/>
</dbReference>
<dbReference type="CDD" id="cd01890">
    <property type="entry name" value="LepA"/>
    <property type="match status" value="1"/>
</dbReference>
<keyword evidence="8" id="KW-0251">Elongation factor</keyword>
<dbReference type="Proteomes" id="UP000242224">
    <property type="component" value="Unassembled WGS sequence"/>
</dbReference>
<reference evidence="8 9" key="1">
    <citation type="submission" date="2016-11" db="EMBL/GenBank/DDBJ databases">
        <title>A multilocus sequence analysis scheme for characterization of bacteria in the genus Thioclava.</title>
        <authorList>
            <person name="Liu Y."/>
            <person name="Shao Z."/>
        </authorList>
    </citation>
    <scope>NUCLEOTIDE SEQUENCE [LARGE SCALE GENOMIC DNA]</scope>
    <source>
        <strain evidence="8 9">11.10-0-13</strain>
    </source>
</reference>
<dbReference type="Gene3D" id="2.40.30.10">
    <property type="entry name" value="Translation factors"/>
    <property type="match status" value="1"/>
</dbReference>
<dbReference type="Gene3D" id="3.40.50.300">
    <property type="entry name" value="P-loop containing nucleotide triphosphate hydrolases"/>
    <property type="match status" value="1"/>
</dbReference>
<dbReference type="Gene3D" id="3.30.70.2570">
    <property type="entry name" value="Elongation factor 4, C-terminal domain"/>
    <property type="match status" value="1"/>
</dbReference>
<dbReference type="EC" id="3.6.5.n1" evidence="6"/>
<keyword evidence="4 6" id="KW-0648">Protein biosynthesis</keyword>
<dbReference type="CDD" id="cd16260">
    <property type="entry name" value="EF4_III"/>
    <property type="match status" value="1"/>
</dbReference>
<name>A0ABX3MNT2_9RHOB</name>
<dbReference type="NCBIfam" id="TIGR00231">
    <property type="entry name" value="small_GTP"/>
    <property type="match status" value="1"/>
</dbReference>
<dbReference type="InterPro" id="IPR035647">
    <property type="entry name" value="EFG_III/V"/>
</dbReference>
<organism evidence="8 9">
    <name type="scientific">Thioclava marina</name>
    <dbReference type="NCBI Taxonomy" id="1915077"/>
    <lineage>
        <taxon>Bacteria</taxon>
        <taxon>Pseudomonadati</taxon>
        <taxon>Pseudomonadota</taxon>
        <taxon>Alphaproteobacteria</taxon>
        <taxon>Rhodobacterales</taxon>
        <taxon>Paracoccaceae</taxon>
        <taxon>Thioclava</taxon>
    </lineage>
</organism>
<dbReference type="InterPro" id="IPR005225">
    <property type="entry name" value="Small_GTP-bd"/>
</dbReference>
<dbReference type="SUPFAM" id="SSF52540">
    <property type="entry name" value="P-loop containing nucleoside triphosphate hydrolases"/>
    <property type="match status" value="1"/>
</dbReference>
<keyword evidence="6" id="KW-0472">Membrane</keyword>
<dbReference type="CDD" id="cd03699">
    <property type="entry name" value="EF4_II"/>
    <property type="match status" value="1"/>
</dbReference>
<evidence type="ECO:0000256" key="1">
    <source>
        <dbReference type="ARBA" id="ARBA00005454"/>
    </source>
</evidence>
<dbReference type="InterPro" id="IPR004161">
    <property type="entry name" value="EFTu-like_2"/>
</dbReference>
<keyword evidence="3 6" id="KW-0378">Hydrolase</keyword>
<comment type="function">
    <text evidence="6">Required for accurate and efficient protein synthesis under certain stress conditions. May act as a fidelity factor of the translation reaction, by catalyzing a one-codon backward translocation of tRNAs on improperly translocated ribosomes. Back-translocation proceeds from a post-translocation (POST) complex to a pre-translocation (PRE) complex, thus giving elongation factor G a second chance to translocate the tRNAs correctly. Binds to ribosomes in a GTP-dependent manner.</text>
</comment>
<comment type="caution">
    <text evidence="8">The sequence shown here is derived from an EMBL/GenBank/DDBJ whole genome shotgun (WGS) entry which is preliminary data.</text>
</comment>
<dbReference type="SMART" id="SM00838">
    <property type="entry name" value="EFG_C"/>
    <property type="match status" value="1"/>
</dbReference>
<evidence type="ECO:0000256" key="6">
    <source>
        <dbReference type="HAMAP-Rule" id="MF_00071"/>
    </source>
</evidence>
<keyword evidence="9" id="KW-1185">Reference proteome</keyword>
<evidence type="ECO:0000256" key="2">
    <source>
        <dbReference type="ARBA" id="ARBA00022741"/>
    </source>
</evidence>
<keyword evidence="5 6" id="KW-0342">GTP-binding</keyword>